<protein>
    <submittedName>
        <fullName evidence="1">Uncharacterized protein</fullName>
    </submittedName>
</protein>
<gene>
    <name evidence="1" type="ORF">LCGC14_1851130</name>
</gene>
<organism evidence="1">
    <name type="scientific">marine sediment metagenome</name>
    <dbReference type="NCBI Taxonomy" id="412755"/>
    <lineage>
        <taxon>unclassified sequences</taxon>
        <taxon>metagenomes</taxon>
        <taxon>ecological metagenomes</taxon>
    </lineage>
</organism>
<dbReference type="Pfam" id="PF20551">
    <property type="entry name" value="DUF6765"/>
    <property type="match status" value="1"/>
</dbReference>
<dbReference type="AlphaFoldDB" id="A0A0F9J9N1"/>
<comment type="caution">
    <text evidence="1">The sequence shown here is derived from an EMBL/GenBank/DDBJ whole genome shotgun (WGS) entry which is preliminary data.</text>
</comment>
<reference evidence="1" key="1">
    <citation type="journal article" date="2015" name="Nature">
        <title>Complex archaea that bridge the gap between prokaryotes and eukaryotes.</title>
        <authorList>
            <person name="Spang A."/>
            <person name="Saw J.H."/>
            <person name="Jorgensen S.L."/>
            <person name="Zaremba-Niedzwiedzka K."/>
            <person name="Martijn J."/>
            <person name="Lind A.E."/>
            <person name="van Eijk R."/>
            <person name="Schleper C."/>
            <person name="Guy L."/>
            <person name="Ettema T.J."/>
        </authorList>
    </citation>
    <scope>NUCLEOTIDE SEQUENCE</scope>
</reference>
<dbReference type="EMBL" id="LAZR01018596">
    <property type="protein sequence ID" value="KKL95782.1"/>
    <property type="molecule type" value="Genomic_DNA"/>
</dbReference>
<sequence>MQIDFHYYAIYCLARAAGIKRKAAQTIAYASQYVDDSAVRDIECHENGSRLVSEATAHHATDIRNIDRDDQRYIWIPFHFFPGGKGKTWTAKLVCRKNSSIAKEMVKHNIAQDKPYILELVGITAHVYSDTFSHYGFSGVSSRRNRIDGSTLKIGNSSPIIKQILGKKLGEWFLKYGNQGGLLKNIRALSSFGAEMTTGALGHGGVSIYPDQPYLKWSFEYEYPDTVTDKKSVRNNQKTYLEGSKYLHQMFRNFVLAHPKYRDDNSFREFKEIRTYLKEIFASKMPKTDRIEVWKEYARKGKLYNKKENIPVYDVSIWEKQKESFTSLTSPEDIAKMGVYNFFQAASFHKHYVLRELLPKHRIIVI</sequence>
<evidence type="ECO:0000313" key="1">
    <source>
        <dbReference type="EMBL" id="KKL95782.1"/>
    </source>
</evidence>
<proteinExistence type="predicted"/>
<dbReference type="InterPro" id="IPR046653">
    <property type="entry name" value="DUF6765"/>
</dbReference>
<accession>A0A0F9J9N1</accession>
<name>A0A0F9J9N1_9ZZZZ</name>